<evidence type="ECO:0000256" key="5">
    <source>
        <dbReference type="ARBA" id="ARBA00022833"/>
    </source>
</evidence>
<dbReference type="InterPro" id="IPR001965">
    <property type="entry name" value="Znf_PHD"/>
</dbReference>
<feature type="region of interest" description="Disordered" evidence="7">
    <location>
        <begin position="1"/>
        <end position="72"/>
    </location>
</feature>
<evidence type="ECO:0000256" key="7">
    <source>
        <dbReference type="SAM" id="MobiDB-lite"/>
    </source>
</evidence>
<keyword evidence="3" id="KW-0863">Zinc-finger</keyword>
<keyword evidence="6" id="KW-0067">ATP-binding</keyword>
<gene>
    <name evidence="10" type="ORF">AAF712_008911</name>
</gene>
<dbReference type="CDD" id="cd17919">
    <property type="entry name" value="DEXHc_Snf"/>
    <property type="match status" value="1"/>
</dbReference>
<dbReference type="SMART" id="SM00490">
    <property type="entry name" value="HELICc"/>
    <property type="match status" value="1"/>
</dbReference>
<name>A0ABR2ZSP1_9AGAR</name>
<dbReference type="SUPFAM" id="SSF52540">
    <property type="entry name" value="P-loop containing nucleoside triphosphate hydrolases"/>
    <property type="match status" value="2"/>
</dbReference>
<evidence type="ECO:0000313" key="10">
    <source>
        <dbReference type="EMBL" id="KAL0064189.1"/>
    </source>
</evidence>
<dbReference type="EMBL" id="JBBXMP010000066">
    <property type="protein sequence ID" value="KAL0064189.1"/>
    <property type="molecule type" value="Genomic_DNA"/>
</dbReference>
<evidence type="ECO:0000256" key="2">
    <source>
        <dbReference type="ARBA" id="ARBA00022741"/>
    </source>
</evidence>
<keyword evidence="5" id="KW-0862">Zinc</keyword>
<dbReference type="InterPro" id="IPR014001">
    <property type="entry name" value="Helicase_ATP-bd"/>
</dbReference>
<feature type="region of interest" description="Disordered" evidence="7">
    <location>
        <begin position="87"/>
        <end position="107"/>
    </location>
</feature>
<dbReference type="InterPro" id="IPR049730">
    <property type="entry name" value="SNF2/RAD54-like_C"/>
</dbReference>
<feature type="domain" description="Helicase ATP-binding" evidence="8">
    <location>
        <begin position="180"/>
        <end position="348"/>
    </location>
</feature>
<keyword evidence="2" id="KW-0547">Nucleotide-binding</keyword>
<organism evidence="10 11">
    <name type="scientific">Marasmius tenuissimus</name>
    <dbReference type="NCBI Taxonomy" id="585030"/>
    <lineage>
        <taxon>Eukaryota</taxon>
        <taxon>Fungi</taxon>
        <taxon>Dikarya</taxon>
        <taxon>Basidiomycota</taxon>
        <taxon>Agaricomycotina</taxon>
        <taxon>Agaricomycetes</taxon>
        <taxon>Agaricomycetidae</taxon>
        <taxon>Agaricales</taxon>
        <taxon>Marasmiineae</taxon>
        <taxon>Marasmiaceae</taxon>
        <taxon>Marasmius</taxon>
    </lineage>
</organism>
<evidence type="ECO:0000256" key="6">
    <source>
        <dbReference type="ARBA" id="ARBA00022840"/>
    </source>
</evidence>
<dbReference type="Gene3D" id="3.40.50.10810">
    <property type="entry name" value="Tandem AAA-ATPase domain"/>
    <property type="match status" value="1"/>
</dbReference>
<dbReference type="SUPFAM" id="SSF57903">
    <property type="entry name" value="FYVE/PHD zinc finger"/>
    <property type="match status" value="1"/>
</dbReference>
<feature type="compositionally biased region" description="Polar residues" evidence="7">
    <location>
        <begin position="1"/>
        <end position="10"/>
    </location>
</feature>
<dbReference type="InterPro" id="IPR001650">
    <property type="entry name" value="Helicase_C-like"/>
</dbReference>
<dbReference type="Gene3D" id="3.40.50.300">
    <property type="entry name" value="P-loop containing nucleotide triphosphate hydrolases"/>
    <property type="match status" value="1"/>
</dbReference>
<keyword evidence="11" id="KW-1185">Reference proteome</keyword>
<evidence type="ECO:0000313" key="11">
    <source>
        <dbReference type="Proteomes" id="UP001437256"/>
    </source>
</evidence>
<protein>
    <submittedName>
        <fullName evidence="10">Uncharacterized protein</fullName>
    </submittedName>
</protein>
<dbReference type="Proteomes" id="UP001437256">
    <property type="component" value="Unassembled WGS sequence"/>
</dbReference>
<comment type="caution">
    <text evidence="10">The sequence shown here is derived from an EMBL/GenBank/DDBJ whole genome shotgun (WGS) entry which is preliminary data.</text>
</comment>
<dbReference type="PROSITE" id="PS51194">
    <property type="entry name" value="HELICASE_CTER"/>
    <property type="match status" value="1"/>
</dbReference>
<evidence type="ECO:0000259" key="9">
    <source>
        <dbReference type="PROSITE" id="PS51194"/>
    </source>
</evidence>
<dbReference type="InterPro" id="IPR027417">
    <property type="entry name" value="P-loop_NTPase"/>
</dbReference>
<dbReference type="CDD" id="cd18793">
    <property type="entry name" value="SF2_C_SNF"/>
    <property type="match status" value="1"/>
</dbReference>
<accession>A0ABR2ZSP1</accession>
<dbReference type="PROSITE" id="PS51192">
    <property type="entry name" value="HELICASE_ATP_BIND_1"/>
    <property type="match status" value="1"/>
</dbReference>
<evidence type="ECO:0000256" key="3">
    <source>
        <dbReference type="ARBA" id="ARBA00022771"/>
    </source>
</evidence>
<dbReference type="SMART" id="SM00249">
    <property type="entry name" value="PHD"/>
    <property type="match status" value="1"/>
</dbReference>
<dbReference type="InterPro" id="IPR038718">
    <property type="entry name" value="SNF2-like_sf"/>
</dbReference>
<feature type="region of interest" description="Disordered" evidence="7">
    <location>
        <begin position="718"/>
        <end position="744"/>
    </location>
</feature>
<feature type="domain" description="Helicase C-terminal" evidence="9">
    <location>
        <begin position="516"/>
        <end position="682"/>
    </location>
</feature>
<dbReference type="InterPro" id="IPR011011">
    <property type="entry name" value="Znf_FYVE_PHD"/>
</dbReference>
<dbReference type="Pfam" id="PF00176">
    <property type="entry name" value="SNF2-rel_dom"/>
    <property type="match status" value="1"/>
</dbReference>
<dbReference type="Pfam" id="PF00271">
    <property type="entry name" value="Helicase_C"/>
    <property type="match status" value="1"/>
</dbReference>
<reference evidence="10 11" key="1">
    <citation type="submission" date="2024-05" db="EMBL/GenBank/DDBJ databases">
        <title>A draft genome resource for the thread blight pathogen Marasmius tenuissimus strain MS-2.</title>
        <authorList>
            <person name="Yulfo-Soto G.E."/>
            <person name="Baruah I.K."/>
            <person name="Amoako-Attah I."/>
            <person name="Bukari Y."/>
            <person name="Meinhardt L.W."/>
            <person name="Bailey B.A."/>
            <person name="Cohen S.P."/>
        </authorList>
    </citation>
    <scope>NUCLEOTIDE SEQUENCE [LARGE SCALE GENOMIC DNA]</scope>
    <source>
        <strain evidence="10 11">MS-2</strain>
    </source>
</reference>
<dbReference type="InterPro" id="IPR013083">
    <property type="entry name" value="Znf_RING/FYVE/PHD"/>
</dbReference>
<evidence type="ECO:0000259" key="8">
    <source>
        <dbReference type="PROSITE" id="PS51192"/>
    </source>
</evidence>
<dbReference type="PANTHER" id="PTHR10799">
    <property type="entry name" value="SNF2/RAD54 HELICASE FAMILY"/>
    <property type="match status" value="1"/>
</dbReference>
<dbReference type="SMART" id="SM00487">
    <property type="entry name" value="DEXDc"/>
    <property type="match status" value="1"/>
</dbReference>
<evidence type="ECO:0000256" key="1">
    <source>
        <dbReference type="ARBA" id="ARBA00022723"/>
    </source>
</evidence>
<evidence type="ECO:0000256" key="4">
    <source>
        <dbReference type="ARBA" id="ARBA00022801"/>
    </source>
</evidence>
<sequence>MDVSVISISSTEDDELDIMDSPITSAPPKLQNTSREAVRRSARTRQHPEHYDSPIPQNSKRKRLLSTTGKDSVKKVKVVDEQKEALKQANKQEKKANTQLVNERRAERDSRRTQWLLRHRELIEPLLPPGSSLISNLEASLHTNKLPYTPYHELEEQPHSISKNLGEMKDYQLLGLSFLVHMYQNGINCILGDEMGLGKTLQTLSLFAWMKENTRNTLDAHLIVCPLSVLSAWETEVTRWLPRFKVERFYATSPAERLRLRNTLYHGLGSVDIVLTTYEQYIIEDTWFKSRRWTYCVLDEGHKIKNSETNISSKLQGLGALYRLILTGTPVQNNLFELWSLFHFLYPSVFTPATEQLFRNSFDISKGSYSLSFVNAAQKFLSTIMLRRTKASINLDIPPRNEHTIFIPLTEAQRFWTYRFILRMDSAELDNIFSGAVSEGLEYEGRREVLSMLQNQMESEKDNRGTTKDNQQWKKLMNLLMQLRKVCDHPYLIEDAMPHPYRIGEHVIAASSKLIVIDKILADVLPKGEKVLIFSQWYGMLDALEDMLHLRGIKYARLDGSTARPRRTLDIKLFQHESSNIKVYLISTKAGGLGINLTRASTVIMADSDWNPQNDLQAIARAHRIGQKKVVNVYRLICGGSVEDQMLDRIRRKLFLSVKLMGSDITSAQSGEETSMRSSELMDILRKGSSALTQDGAGIDLNSFLAAPFSKILEESQARENARDAKMKHDLKQDDVEGGGERDENLVHDAEEEEKKLLSGVAAVRCRLFEGKMVERKKREEETESKFQVVGKRRRSENIVKFKGMEYLVEKPKEVVRKVTPTPKRVKQKHEWQDWCHHCDDGGDLLCCTYCPRVFHRDCADLSVKEASGYMVACSQHSCWDCFRRSSDVGNLLFRCRTCPRAYCEDCLEEPYQPVDEFLPEYELLGHKATSSAYYIVCKTCVELAKKKPSWWKECERNFAKADKELAKKYAALEAALEA</sequence>
<proteinExistence type="predicted"/>
<keyword evidence="1" id="KW-0479">Metal-binding</keyword>
<dbReference type="Gene3D" id="3.30.40.10">
    <property type="entry name" value="Zinc/RING finger domain, C3HC4 (zinc finger)"/>
    <property type="match status" value="1"/>
</dbReference>
<dbReference type="InterPro" id="IPR000330">
    <property type="entry name" value="SNF2_N"/>
</dbReference>
<keyword evidence="4" id="KW-0378">Hydrolase</keyword>